<feature type="compositionally biased region" description="Polar residues" evidence="1">
    <location>
        <begin position="318"/>
        <end position="328"/>
    </location>
</feature>
<gene>
    <name evidence="2" type="primary">mtlA_0</name>
    <name evidence="2" type="ORF">CM83_4372</name>
</gene>
<feature type="region of interest" description="Disordered" evidence="1">
    <location>
        <begin position="168"/>
        <end position="229"/>
    </location>
</feature>
<feature type="region of interest" description="Disordered" evidence="1">
    <location>
        <begin position="1"/>
        <end position="32"/>
    </location>
</feature>
<dbReference type="AlphaFoldDB" id="A0A0A9Y4C2"/>
<protein>
    <submittedName>
        <fullName evidence="2">PTS system mannitol-specific EIICBA component</fullName>
    </submittedName>
</protein>
<dbReference type="EMBL" id="GBHO01015702">
    <property type="protein sequence ID" value="JAG27902.1"/>
    <property type="molecule type" value="Transcribed_RNA"/>
</dbReference>
<name>A0A0A9Y4C2_LYGHE</name>
<evidence type="ECO:0000313" key="2">
    <source>
        <dbReference type="EMBL" id="JAG27902.1"/>
    </source>
</evidence>
<dbReference type="EMBL" id="GBRD01014184">
    <property type="protein sequence ID" value="JAG51642.1"/>
    <property type="molecule type" value="Transcribed_RNA"/>
</dbReference>
<evidence type="ECO:0000256" key="1">
    <source>
        <dbReference type="SAM" id="MobiDB-lite"/>
    </source>
</evidence>
<feature type="compositionally biased region" description="Polar residues" evidence="1">
    <location>
        <begin position="1"/>
        <end position="21"/>
    </location>
</feature>
<evidence type="ECO:0000313" key="3">
    <source>
        <dbReference type="EMBL" id="JAG51642.1"/>
    </source>
</evidence>
<sequence>MGSSKNALPNVGERSNSSTNRAARAPKLSIQRTKSFDQQVKRLIAESVHGNSKAALGKQLLQDQQTRLSFNQQTKLGPQTPSQMGFIPHLNLYEKSSFVANAVARFIQGSSQKPQTPVFRRHYTESGRKLHDTSIQAVLTDQTGQEESVTNLSILSRRLRKMHRSGRLASPTLGGRLGAKSIERSSKATSSMILPSTIQQHRSTSRSKSNFMEGPKILPDARKTNGSKVGSQIIIPKELSKESSNRFNPVIEGSLEGSLYKPQSRLNITPDGSVKNRPLITSKLAFEESKKNSVEIASPDEKSKKVIVTKMHSVPGIQHSSRSFQPVRSSFRGEYSSLRGQKNSKEPLLRPDHRQSLLSKSKKGSYQKSESASVPPNLMRSSGEESKPTTIQPTESMLKEMLKYCRCPDIEELGEVEMPEVEIDVDFFRQSTENVSDKRSKIKSVTRSPFERKDRAARAAFAKELEQIEIAEIEKNKD</sequence>
<organism evidence="2">
    <name type="scientific">Lygus hesperus</name>
    <name type="common">Western plant bug</name>
    <dbReference type="NCBI Taxonomy" id="30085"/>
    <lineage>
        <taxon>Eukaryota</taxon>
        <taxon>Metazoa</taxon>
        <taxon>Ecdysozoa</taxon>
        <taxon>Arthropoda</taxon>
        <taxon>Hexapoda</taxon>
        <taxon>Insecta</taxon>
        <taxon>Pterygota</taxon>
        <taxon>Neoptera</taxon>
        <taxon>Paraneoptera</taxon>
        <taxon>Hemiptera</taxon>
        <taxon>Heteroptera</taxon>
        <taxon>Panheteroptera</taxon>
        <taxon>Cimicomorpha</taxon>
        <taxon>Miridae</taxon>
        <taxon>Mirini</taxon>
        <taxon>Lygus</taxon>
    </lineage>
</organism>
<feature type="compositionally biased region" description="Polar residues" evidence="1">
    <location>
        <begin position="187"/>
        <end position="210"/>
    </location>
</feature>
<reference evidence="2" key="2">
    <citation type="submission" date="2014-07" db="EMBL/GenBank/DDBJ databases">
        <authorList>
            <person name="Hull J."/>
        </authorList>
    </citation>
    <scope>NUCLEOTIDE SEQUENCE</scope>
</reference>
<reference evidence="3" key="3">
    <citation type="submission" date="2014-09" db="EMBL/GenBank/DDBJ databases">
        <authorList>
            <person name="Magalhaes I.L.F."/>
            <person name="Oliveira U."/>
            <person name="Santos F.R."/>
            <person name="Vidigal T.H.D.A."/>
            <person name="Brescovit A.D."/>
            <person name="Santos A.J."/>
        </authorList>
    </citation>
    <scope>NUCLEOTIDE SEQUENCE</scope>
</reference>
<accession>A0A0A9Y4C2</accession>
<feature type="region of interest" description="Disordered" evidence="1">
    <location>
        <begin position="312"/>
        <end position="391"/>
    </location>
</feature>
<feature type="compositionally biased region" description="Basic and acidic residues" evidence="1">
    <location>
        <begin position="343"/>
        <end position="355"/>
    </location>
</feature>
<proteinExistence type="predicted"/>
<reference evidence="2" key="1">
    <citation type="journal article" date="2014" name="PLoS ONE">
        <title>Transcriptome-Based Identification of ABC Transporters in the Western Tarnished Plant Bug Lygus hesperus.</title>
        <authorList>
            <person name="Hull J.J."/>
            <person name="Chaney K."/>
            <person name="Geib S.M."/>
            <person name="Fabrick J.A."/>
            <person name="Brent C.S."/>
            <person name="Walsh D."/>
            <person name="Lavine L.C."/>
        </authorList>
    </citation>
    <scope>NUCLEOTIDE SEQUENCE</scope>
</reference>